<dbReference type="PANTHER" id="PTHR18945">
    <property type="entry name" value="NEUROTRANSMITTER GATED ION CHANNEL"/>
    <property type="match status" value="1"/>
</dbReference>
<dbReference type="GO" id="GO:0005230">
    <property type="term" value="F:extracellular ligand-gated monoatomic ion channel activity"/>
    <property type="evidence" value="ECO:0007669"/>
    <property type="project" value="InterPro"/>
</dbReference>
<dbReference type="InterPro" id="IPR036719">
    <property type="entry name" value="Neuro-gated_channel_TM_sf"/>
</dbReference>
<comment type="caution">
    <text evidence="8">The sequence shown here is derived from an EMBL/GenBank/DDBJ whole genome shotgun (WGS) entry which is preliminary data.</text>
</comment>
<sequence length="968" mass="110197">MRLKTLRKNRPPLEIEGTILNGNRMDIINTDLRSIHHRSNTSFVLPTSLERDIFYPHLTSYDQMHDMSSHSFQDPDLLTESQSSNLSSYRAIQQAYLQHGIRIRFSPRKVASATHSKCERSLTSSARPHTASARQNSAKPMTTEQNQDHETESYGSPHQASSNDFEQNHVNNISDEEILEECYSTSFITSQHFHPSTPSQKTRFTTTITPTTATLLDDDDPDMLYMSSLLKIASVESFRDTNRRHAAVRRTFSARPYSMNDRSPSAKLNEAHGRSLNNHTSSLSRNTTNPSLSTQPSKKVDSDIRKHASRMQNSAKTSSSKLSSTQTTRASRTSSKNISIPNNRIRRNSSNKPSKSMNLEPPDHILIPYQRTTSISVGDFPIAKTISMTHTRKTSTKHFKSTDENPSHLIAQDQSTLPSNSTNGDSLFMQTSPHGLSPRAHALDSSWRERSNSVEGDGQSLSSSSFVHIPGSILSGQLPTPASRRTHKKVSFYEEPQPVILTSTTFGYKYEFFALAESSERPESANSIRRSTRQLLHNPSTRRVYAVENGLGVDDSVTIVDTTNIINSSEKQERNHFHTPPTLLKDLDLKNSKQNIHVRIRCLFLRVGEIDTLNERYYAEILLQASWEDPSLKKTSHFTFDPTSSWTPQLELMNGIGELKDEVSYTVRFNHKEVATVTEHHQLKGTLWERMELQYFPLDIQDLSIIITTSHKDTELIFEKNMQKPSGVNRRVFTDEQEWYLFEHVDIRITEQIDEYIDDGHNHSVVICSCHAARRYGYYMWNAYFLIFLITSASFATFPIPLANIQGRIQIACTLLLTSITFRWLCNKALPTISYLTAVDIYAIGNIFSVCLLNIYHGVIGYVNYYFATNLDKATVDTASVTNIIVIDRWALVVFTILFFAYQVGTFIWMLCVPLRRRRLMFKKDKEYQLAIASSYNNANITFNHVLRGAQRSLHNAQTELSIISQRD</sequence>
<reference evidence="8" key="1">
    <citation type="submission" date="2021-02" db="EMBL/GenBank/DDBJ databases">
        <authorList>
            <person name="Nowell W R."/>
        </authorList>
    </citation>
    <scope>NUCLEOTIDE SEQUENCE</scope>
</reference>
<feature type="region of interest" description="Disordered" evidence="5">
    <location>
        <begin position="412"/>
        <end position="463"/>
    </location>
</feature>
<evidence type="ECO:0000256" key="3">
    <source>
        <dbReference type="ARBA" id="ARBA00022989"/>
    </source>
</evidence>
<keyword evidence="3 6" id="KW-1133">Transmembrane helix</keyword>
<feature type="region of interest" description="Disordered" evidence="5">
    <location>
        <begin position="255"/>
        <end position="362"/>
    </location>
</feature>
<evidence type="ECO:0000256" key="1">
    <source>
        <dbReference type="ARBA" id="ARBA00004141"/>
    </source>
</evidence>
<feature type="compositionally biased region" description="Polar residues" evidence="5">
    <location>
        <begin position="121"/>
        <end position="145"/>
    </location>
</feature>
<dbReference type="Gene3D" id="2.70.170.10">
    <property type="entry name" value="Neurotransmitter-gated ion-channel ligand-binding domain"/>
    <property type="match status" value="1"/>
</dbReference>
<comment type="subcellular location">
    <subcellularLocation>
        <location evidence="1">Membrane</location>
        <topology evidence="1">Multi-pass membrane protein</topology>
    </subcellularLocation>
</comment>
<keyword evidence="2 6" id="KW-0812">Transmembrane</keyword>
<dbReference type="Pfam" id="PF02931">
    <property type="entry name" value="Neur_chan_LBD"/>
    <property type="match status" value="1"/>
</dbReference>
<feature type="domain" description="Neurotransmitter-gated ion-channel ligand-binding" evidence="7">
    <location>
        <begin position="590"/>
        <end position="757"/>
    </location>
</feature>
<gene>
    <name evidence="8" type="ORF">XAT740_LOCUS2824</name>
</gene>
<dbReference type="SUPFAM" id="SSF63712">
    <property type="entry name" value="Nicotinic receptor ligand binding domain-like"/>
    <property type="match status" value="1"/>
</dbReference>
<dbReference type="Proteomes" id="UP000663828">
    <property type="component" value="Unassembled WGS sequence"/>
</dbReference>
<feature type="transmembrane region" description="Helical" evidence="6">
    <location>
        <begin position="890"/>
        <end position="913"/>
    </location>
</feature>
<accession>A0A813SM77</accession>
<protein>
    <recommendedName>
        <fullName evidence="7">Neurotransmitter-gated ion-channel ligand-binding domain-containing protein</fullName>
    </recommendedName>
</protein>
<organism evidence="8 9">
    <name type="scientific">Adineta ricciae</name>
    <name type="common">Rotifer</name>
    <dbReference type="NCBI Taxonomy" id="249248"/>
    <lineage>
        <taxon>Eukaryota</taxon>
        <taxon>Metazoa</taxon>
        <taxon>Spiralia</taxon>
        <taxon>Gnathifera</taxon>
        <taxon>Rotifera</taxon>
        <taxon>Eurotatoria</taxon>
        <taxon>Bdelloidea</taxon>
        <taxon>Adinetida</taxon>
        <taxon>Adinetidae</taxon>
        <taxon>Adineta</taxon>
    </lineage>
</organism>
<feature type="region of interest" description="Disordered" evidence="5">
    <location>
        <begin position="114"/>
        <end position="165"/>
    </location>
</feature>
<keyword evidence="9" id="KW-1185">Reference proteome</keyword>
<feature type="transmembrane region" description="Helical" evidence="6">
    <location>
        <begin position="833"/>
        <end position="856"/>
    </location>
</feature>
<dbReference type="Gene3D" id="1.20.58.390">
    <property type="entry name" value="Neurotransmitter-gated ion-channel transmembrane domain"/>
    <property type="match status" value="1"/>
</dbReference>
<feature type="compositionally biased region" description="Polar residues" evidence="5">
    <location>
        <begin position="153"/>
        <end position="165"/>
    </location>
</feature>
<evidence type="ECO:0000259" key="7">
    <source>
        <dbReference type="Pfam" id="PF02931"/>
    </source>
</evidence>
<evidence type="ECO:0000256" key="4">
    <source>
        <dbReference type="ARBA" id="ARBA00023136"/>
    </source>
</evidence>
<evidence type="ECO:0000313" key="9">
    <source>
        <dbReference type="Proteomes" id="UP000663828"/>
    </source>
</evidence>
<dbReference type="GO" id="GO:0004888">
    <property type="term" value="F:transmembrane signaling receptor activity"/>
    <property type="evidence" value="ECO:0007669"/>
    <property type="project" value="InterPro"/>
</dbReference>
<proteinExistence type="predicted"/>
<feature type="transmembrane region" description="Helical" evidence="6">
    <location>
        <begin position="809"/>
        <end position="826"/>
    </location>
</feature>
<dbReference type="InterPro" id="IPR036734">
    <property type="entry name" value="Neur_chan_lig-bd_sf"/>
</dbReference>
<evidence type="ECO:0000313" key="8">
    <source>
        <dbReference type="EMBL" id="CAF0797919.1"/>
    </source>
</evidence>
<dbReference type="SUPFAM" id="SSF90112">
    <property type="entry name" value="Neurotransmitter-gated ion-channel transmembrane pore"/>
    <property type="match status" value="1"/>
</dbReference>
<feature type="transmembrane region" description="Helical" evidence="6">
    <location>
        <begin position="783"/>
        <end position="803"/>
    </location>
</feature>
<evidence type="ECO:0000256" key="5">
    <source>
        <dbReference type="SAM" id="MobiDB-lite"/>
    </source>
</evidence>
<name>A0A813SM77_ADIRI</name>
<feature type="compositionally biased region" description="Polar residues" evidence="5">
    <location>
        <begin position="412"/>
        <end position="434"/>
    </location>
</feature>
<keyword evidence="4 6" id="KW-0472">Membrane</keyword>
<dbReference type="InterPro" id="IPR006202">
    <property type="entry name" value="Neur_chan_lig-bd"/>
</dbReference>
<evidence type="ECO:0000256" key="6">
    <source>
        <dbReference type="SAM" id="Phobius"/>
    </source>
</evidence>
<feature type="compositionally biased region" description="Polar residues" evidence="5">
    <location>
        <begin position="275"/>
        <end position="297"/>
    </location>
</feature>
<feature type="compositionally biased region" description="Low complexity" evidence="5">
    <location>
        <begin position="314"/>
        <end position="343"/>
    </location>
</feature>
<evidence type="ECO:0000256" key="2">
    <source>
        <dbReference type="ARBA" id="ARBA00022692"/>
    </source>
</evidence>
<dbReference type="EMBL" id="CAJNOR010000103">
    <property type="protein sequence ID" value="CAF0797919.1"/>
    <property type="molecule type" value="Genomic_DNA"/>
</dbReference>
<dbReference type="GO" id="GO:0016020">
    <property type="term" value="C:membrane"/>
    <property type="evidence" value="ECO:0007669"/>
    <property type="project" value="UniProtKB-SubCell"/>
</dbReference>
<dbReference type="InterPro" id="IPR006201">
    <property type="entry name" value="Neur_channel"/>
</dbReference>
<dbReference type="InterPro" id="IPR038050">
    <property type="entry name" value="Neuro_actylchol_rec"/>
</dbReference>
<dbReference type="AlphaFoldDB" id="A0A813SM77"/>